<name>A0AAE0WS16_9PEZI</name>
<proteinExistence type="predicted"/>
<dbReference type="SMART" id="SM01110">
    <property type="entry name" value="Cutinase"/>
    <property type="match status" value="1"/>
</dbReference>
<reference evidence="4" key="1">
    <citation type="submission" date="2023-07" db="EMBL/GenBank/DDBJ databases">
        <title>Black Yeasts Isolated from many extreme environments.</title>
        <authorList>
            <person name="Coleine C."/>
            <person name="Stajich J.E."/>
            <person name="Selbmann L."/>
        </authorList>
    </citation>
    <scope>NUCLEOTIDE SEQUENCE</scope>
    <source>
        <strain evidence="4">CCFEE 5485</strain>
    </source>
</reference>
<keyword evidence="3" id="KW-0732">Signal</keyword>
<evidence type="ECO:0000256" key="1">
    <source>
        <dbReference type="ARBA" id="ARBA00022801"/>
    </source>
</evidence>
<dbReference type="EMBL" id="JAUTXT010000008">
    <property type="protein sequence ID" value="KAK3676977.1"/>
    <property type="molecule type" value="Genomic_DNA"/>
</dbReference>
<accession>A0AAE0WS16</accession>
<organism evidence="4 5">
    <name type="scientific">Recurvomyces mirabilis</name>
    <dbReference type="NCBI Taxonomy" id="574656"/>
    <lineage>
        <taxon>Eukaryota</taxon>
        <taxon>Fungi</taxon>
        <taxon>Dikarya</taxon>
        <taxon>Ascomycota</taxon>
        <taxon>Pezizomycotina</taxon>
        <taxon>Dothideomycetes</taxon>
        <taxon>Dothideomycetidae</taxon>
        <taxon>Mycosphaerellales</taxon>
        <taxon>Teratosphaeriaceae</taxon>
        <taxon>Recurvomyces</taxon>
    </lineage>
</organism>
<gene>
    <name evidence="4" type="ORF">LTR78_003182</name>
</gene>
<evidence type="ECO:0000313" key="5">
    <source>
        <dbReference type="Proteomes" id="UP001274830"/>
    </source>
</evidence>
<dbReference type="Proteomes" id="UP001274830">
    <property type="component" value="Unassembled WGS sequence"/>
</dbReference>
<dbReference type="InterPro" id="IPR029058">
    <property type="entry name" value="AB_hydrolase_fold"/>
</dbReference>
<feature type="signal peptide" evidence="3">
    <location>
        <begin position="1"/>
        <end position="19"/>
    </location>
</feature>
<keyword evidence="1" id="KW-0378">Hydrolase</keyword>
<comment type="caution">
    <text evidence="4">The sequence shown here is derived from an EMBL/GenBank/DDBJ whole genome shotgun (WGS) entry which is preliminary data.</text>
</comment>
<dbReference type="InterPro" id="IPR000675">
    <property type="entry name" value="Cutinase/axe"/>
</dbReference>
<dbReference type="Gene3D" id="3.40.50.1820">
    <property type="entry name" value="alpha/beta hydrolase"/>
    <property type="match status" value="1"/>
</dbReference>
<protein>
    <recommendedName>
        <fullName evidence="6">Cutinase</fullName>
    </recommendedName>
</protein>
<keyword evidence="2" id="KW-1015">Disulfide bond</keyword>
<evidence type="ECO:0000256" key="2">
    <source>
        <dbReference type="ARBA" id="ARBA00023157"/>
    </source>
</evidence>
<dbReference type="PANTHER" id="PTHR33630:SF13">
    <property type="entry name" value="ACETYLXYLAN ESTERASE"/>
    <property type="match status" value="1"/>
</dbReference>
<dbReference type="Pfam" id="PF01083">
    <property type="entry name" value="Cutinase"/>
    <property type="match status" value="1"/>
</dbReference>
<evidence type="ECO:0000256" key="3">
    <source>
        <dbReference type="SAM" id="SignalP"/>
    </source>
</evidence>
<dbReference type="SUPFAM" id="SSF53474">
    <property type="entry name" value="alpha/beta-Hydrolases"/>
    <property type="match status" value="1"/>
</dbReference>
<feature type="chain" id="PRO_5041918803" description="Cutinase" evidence="3">
    <location>
        <begin position="20"/>
        <end position="552"/>
    </location>
</feature>
<evidence type="ECO:0008006" key="6">
    <source>
        <dbReference type="Google" id="ProtNLM"/>
    </source>
</evidence>
<dbReference type="AlphaFoldDB" id="A0AAE0WS16"/>
<dbReference type="PANTHER" id="PTHR33630">
    <property type="entry name" value="CUTINASE RV1984C-RELATED-RELATED"/>
    <property type="match status" value="1"/>
</dbReference>
<dbReference type="GO" id="GO:0052689">
    <property type="term" value="F:carboxylic ester hydrolase activity"/>
    <property type="evidence" value="ECO:0007669"/>
    <property type="project" value="UniProtKB-ARBA"/>
</dbReference>
<keyword evidence="5" id="KW-1185">Reference proteome</keyword>
<sequence>MFTTLALSSLLLAAPAVLAQSIGTGSCTDVHIFIARGWNEDYPGRQGNLTTRVCNDLPGTTCDYEDIAYDAYSTDYCPSVDAGEALALSQINAYYAKCPETAIVLSGYSEGATVIGNVLAGDTGDVFCPSSGHPGLTDTTSGPSCNIAAVTLFGNPRHTANQPYNVLAGSPGMANSNRSQAEGLDRMGFYTPRLHDYCNYDDLICAPGLGANTVEAHTNYFQLYSAEAAQYIADLVKSFTKGKYCAVPATSSSSSAAMTTSFSASGSTTVPVTVTVSASASSNGSFACNPAHSYPNGASCISTAGSLTLFTPSASTSVAQVTVTELTSVYTTVCPQTSVITSDGTTSTSTWTGPSTVTSTYSSTVTTTVPVTLGAASSGAAQSVPYVTVTDLTSIYTTVCPQTSIYTTGNLTRTSTWTGPSTVTSTYSSTLTTTVAATYVAPVTATNSAVTTLNGTPAVVSYTSSVSTTTYANFPTLTFTNAIPTATYWLNNQGSSNGTKVTGFVASGSAGGAKSTSTGGAPITPYTGAASSVVAARWLAAAAAGVVGLMMI</sequence>
<evidence type="ECO:0000313" key="4">
    <source>
        <dbReference type="EMBL" id="KAK3676977.1"/>
    </source>
</evidence>